<comment type="caution">
    <text evidence="1">The sequence shown here is derived from an EMBL/GenBank/DDBJ whole genome shotgun (WGS) entry which is preliminary data.</text>
</comment>
<evidence type="ECO:0000313" key="1">
    <source>
        <dbReference type="EMBL" id="KAJ8978252.1"/>
    </source>
</evidence>
<proteinExistence type="predicted"/>
<evidence type="ECO:0000313" key="2">
    <source>
        <dbReference type="Proteomes" id="UP001162164"/>
    </source>
</evidence>
<reference evidence="1" key="1">
    <citation type="journal article" date="2023" name="Insect Mol. Biol.">
        <title>Genome sequencing provides insights into the evolution of gene families encoding plant cell wall-degrading enzymes in longhorned beetles.</title>
        <authorList>
            <person name="Shin N.R."/>
            <person name="Okamura Y."/>
            <person name="Kirsch R."/>
            <person name="Pauchet Y."/>
        </authorList>
    </citation>
    <scope>NUCLEOTIDE SEQUENCE</scope>
    <source>
        <strain evidence="1">MMC_N1</strain>
    </source>
</reference>
<protein>
    <submittedName>
        <fullName evidence="1">Uncharacterized protein</fullName>
    </submittedName>
</protein>
<organism evidence="1 2">
    <name type="scientific">Molorchus minor</name>
    <dbReference type="NCBI Taxonomy" id="1323400"/>
    <lineage>
        <taxon>Eukaryota</taxon>
        <taxon>Metazoa</taxon>
        <taxon>Ecdysozoa</taxon>
        <taxon>Arthropoda</taxon>
        <taxon>Hexapoda</taxon>
        <taxon>Insecta</taxon>
        <taxon>Pterygota</taxon>
        <taxon>Neoptera</taxon>
        <taxon>Endopterygota</taxon>
        <taxon>Coleoptera</taxon>
        <taxon>Polyphaga</taxon>
        <taxon>Cucujiformia</taxon>
        <taxon>Chrysomeloidea</taxon>
        <taxon>Cerambycidae</taxon>
        <taxon>Lamiinae</taxon>
        <taxon>Monochamini</taxon>
        <taxon>Molorchus</taxon>
    </lineage>
</organism>
<dbReference type="EMBL" id="JAPWTJ010000460">
    <property type="protein sequence ID" value="KAJ8978252.1"/>
    <property type="molecule type" value="Genomic_DNA"/>
</dbReference>
<keyword evidence="2" id="KW-1185">Reference proteome</keyword>
<name>A0ABQ9JK46_9CUCU</name>
<dbReference type="Proteomes" id="UP001162164">
    <property type="component" value="Unassembled WGS sequence"/>
</dbReference>
<accession>A0ABQ9JK46</accession>
<sequence length="71" mass="8027">MIQDKKVTFRTFISIYVAVVVKKSASKTVKSAFTHIALTVSVHKCHHFVPLGVVPEEQKGMKFAFLRSLKH</sequence>
<gene>
    <name evidence="1" type="ORF">NQ317_012608</name>
</gene>